<dbReference type="SUPFAM" id="SSF56801">
    <property type="entry name" value="Acetyl-CoA synthetase-like"/>
    <property type="match status" value="1"/>
</dbReference>
<comment type="caution">
    <text evidence="7">The sequence shown here is derived from an EMBL/GenBank/DDBJ whole genome shotgun (WGS) entry which is preliminary data.</text>
</comment>
<dbReference type="Pfam" id="PF23562">
    <property type="entry name" value="AMP-binding_C_3"/>
    <property type="match status" value="1"/>
</dbReference>
<accession>A0ABS5XR92</accession>
<dbReference type="PROSITE" id="PS00455">
    <property type="entry name" value="AMP_BINDING"/>
    <property type="match status" value="1"/>
</dbReference>
<dbReference type="RefSeq" id="WP_215486287.1">
    <property type="nucleotide sequence ID" value="NZ_BAAAPJ010000001.1"/>
</dbReference>
<name>A0ABS5XR92_9MICO</name>
<dbReference type="InterPro" id="IPR020845">
    <property type="entry name" value="AMP-binding_CS"/>
</dbReference>
<dbReference type="Proteomes" id="UP000740605">
    <property type="component" value="Unassembled WGS sequence"/>
</dbReference>
<dbReference type="CDD" id="cd05907">
    <property type="entry name" value="VL_LC_FACS_like"/>
    <property type="match status" value="1"/>
</dbReference>
<reference evidence="7 8" key="1">
    <citation type="submission" date="2021-03" db="EMBL/GenBank/DDBJ databases">
        <title>Microbacterium pauli sp. nov., isolated from microfiltered milk.</title>
        <authorList>
            <person name="Bellassi P."/>
            <person name="Fontana A."/>
            <person name="Callegari M.L."/>
            <person name="Lorenzo M."/>
            <person name="Cappa F."/>
        </authorList>
    </citation>
    <scope>NUCLEOTIDE SEQUENCE [LARGE SCALE GENOMIC DNA]</scope>
    <source>
        <strain evidence="7 8">DSM 18909</strain>
    </source>
</reference>
<organism evidence="7 8">
    <name type="scientific">Microbacterium flavum</name>
    <dbReference type="NCBI Taxonomy" id="415216"/>
    <lineage>
        <taxon>Bacteria</taxon>
        <taxon>Bacillati</taxon>
        <taxon>Actinomycetota</taxon>
        <taxon>Actinomycetes</taxon>
        <taxon>Micrococcales</taxon>
        <taxon>Microbacteriaceae</taxon>
        <taxon>Microbacterium</taxon>
    </lineage>
</organism>
<keyword evidence="8" id="KW-1185">Reference proteome</keyword>
<keyword evidence="4" id="KW-0443">Lipid metabolism</keyword>
<evidence type="ECO:0000313" key="8">
    <source>
        <dbReference type="Proteomes" id="UP000740605"/>
    </source>
</evidence>
<evidence type="ECO:0000256" key="4">
    <source>
        <dbReference type="ARBA" id="ARBA00023098"/>
    </source>
</evidence>
<dbReference type="InterPro" id="IPR000873">
    <property type="entry name" value="AMP-dep_synth/lig_dom"/>
</dbReference>
<gene>
    <name evidence="7" type="ORF">J0P97_02990</name>
</gene>
<evidence type="ECO:0000256" key="2">
    <source>
        <dbReference type="ARBA" id="ARBA00022598"/>
    </source>
</evidence>
<dbReference type="EMBL" id="JAFLHG010000002">
    <property type="protein sequence ID" value="MBT8797040.1"/>
    <property type="molecule type" value="Genomic_DNA"/>
</dbReference>
<evidence type="ECO:0000259" key="6">
    <source>
        <dbReference type="Pfam" id="PF00501"/>
    </source>
</evidence>
<dbReference type="InterPro" id="IPR042099">
    <property type="entry name" value="ANL_N_sf"/>
</dbReference>
<evidence type="ECO:0000313" key="7">
    <source>
        <dbReference type="EMBL" id="MBT8797040.1"/>
    </source>
</evidence>
<evidence type="ECO:0000256" key="5">
    <source>
        <dbReference type="ARBA" id="ARBA00032875"/>
    </source>
</evidence>
<dbReference type="Gene3D" id="3.40.50.12780">
    <property type="entry name" value="N-terminal domain of ligase-like"/>
    <property type="match status" value="1"/>
</dbReference>
<evidence type="ECO:0000256" key="1">
    <source>
        <dbReference type="ARBA" id="ARBA00006432"/>
    </source>
</evidence>
<proteinExistence type="inferred from homology"/>
<dbReference type="PANTHER" id="PTHR43272">
    <property type="entry name" value="LONG-CHAIN-FATTY-ACID--COA LIGASE"/>
    <property type="match status" value="1"/>
</dbReference>
<keyword evidence="3" id="KW-0276">Fatty acid metabolism</keyword>
<comment type="similarity">
    <text evidence="1">Belongs to the ATP-dependent AMP-binding enzyme family.</text>
</comment>
<dbReference type="GO" id="GO:0016874">
    <property type="term" value="F:ligase activity"/>
    <property type="evidence" value="ECO:0007669"/>
    <property type="project" value="UniProtKB-KW"/>
</dbReference>
<sequence>MSAAVQFEVPAIVPADPHANITDLLVDRVKATPSLALFAVPEAQDAGAGWRDITAAEFQRDVVALAKGFVAAGIEPGDKIGFIARTTYEWTLVDFALFFAGAVMVPVYETSSASQVSWILSDSGATAVIAESEEHAARIAEVRSELPLIREVWTMAAGALDALQESGVDIADDEIERRRNLAEGSDIATLIYTSGSTGRPKGCVLTHSNFVELSRNATLSNREVFATPGASTLLFITTAHVFARFISILDIHAGVKTGHQPDTKQLLPALGSFQPTFLLAVPRVFEKVYNSAEQKAEAGGKGKIFRAAAHTAIEHSRLLQEGKKVPLGTRIKFALFDKLVYGKLRDAMGGRVAFAVSGSAPLGPRLGHFFHSLGVTILEGYGLTETTAPATVNQASKSKIGTVGPVIPGVGVRLAEDGEVEVRGVNVFKEYWRNPEATADAFDGDWFKTGDIGSFDDEGFLTITGRKKEIIVTAGGKNVAPAALEDPIRANPIVGQVVVVGDQKPFISALVTLDPEMLPAWLANNGMPADLTLADAAKSPQVREEVQRAIDIANKGVSRAESIRKFTILDSEWTEASGHLTPKLSIKRNVILDDFAGAIEEIYTVPVTTTNVSLG</sequence>
<feature type="domain" description="AMP-dependent synthetase/ligase" evidence="6">
    <location>
        <begin position="48"/>
        <end position="432"/>
    </location>
</feature>
<keyword evidence="2 7" id="KW-0436">Ligase</keyword>
<protein>
    <recommendedName>
        <fullName evidence="5">Acyl-CoA synthetase</fullName>
    </recommendedName>
</protein>
<dbReference type="PANTHER" id="PTHR43272:SF32">
    <property type="entry name" value="AMP-DEPENDENT SYNTHETASE_LIGASE DOMAIN-CONTAINING PROTEIN"/>
    <property type="match status" value="1"/>
</dbReference>
<dbReference type="Pfam" id="PF00501">
    <property type="entry name" value="AMP-binding"/>
    <property type="match status" value="1"/>
</dbReference>
<evidence type="ECO:0000256" key="3">
    <source>
        <dbReference type="ARBA" id="ARBA00022832"/>
    </source>
</evidence>